<feature type="region of interest" description="Disordered" evidence="5">
    <location>
        <begin position="379"/>
        <end position="442"/>
    </location>
</feature>
<name>A0A0G4EVQ1_VITBC</name>
<sequence>MEALVVKCIAALVLLLLALGGGLLPLAVSEISPAFVSLSNVLAAGVLLATGCVHLLADSQELLEPAASTMGEYLGMHEPFPLANFLMCAGFLMLLLVEQTADLVQRHKSLKDTPSSSDPVVPPPDPILLPALVDPYLLKRLSAPTLVHLRSAASKMTRGDVYEVIEEKPRPLPPSVAGQSSGSATVPSPQYICGTPGCIVCVQGADVLLNVGSGKGGAAAFIMFVALAFHSAMEGIGLAVRSRGGLADMLVGLLIHKGLEAFALGSAMLQSGVSVRRLVVLISLFALMTPMAMLVGGIVMCATTAALTAEGVLTAVSAGSFLYIGVWDLLVHELNAPISSSLSSLSLKAKKLLVLLIGFASVCALMSISDHDHQHPLPCKASSLPPISHQHPGGDENSSALRARQHDGNQQAAEALAYPFPLEGSSGWQGGPPRVRRKRGGY</sequence>
<gene>
    <name evidence="7" type="ORF">Vbra_8338</name>
</gene>
<evidence type="ECO:0000256" key="1">
    <source>
        <dbReference type="ARBA" id="ARBA00004141"/>
    </source>
</evidence>
<evidence type="ECO:0000313" key="7">
    <source>
        <dbReference type="EMBL" id="CEM02379.1"/>
    </source>
</evidence>
<reference evidence="7 8" key="1">
    <citation type="submission" date="2014-11" db="EMBL/GenBank/DDBJ databases">
        <authorList>
            <person name="Zhu J."/>
            <person name="Qi W."/>
            <person name="Song R."/>
        </authorList>
    </citation>
    <scope>NUCLEOTIDE SEQUENCE [LARGE SCALE GENOMIC DNA]</scope>
</reference>
<dbReference type="InterPro" id="IPR003689">
    <property type="entry name" value="ZIP"/>
</dbReference>
<dbReference type="OMA" id="TEEIREW"/>
<keyword evidence="3 6" id="KW-1133">Transmembrane helix</keyword>
<protein>
    <submittedName>
        <fullName evidence="7">Uncharacterized protein</fullName>
    </submittedName>
</protein>
<comment type="subcellular location">
    <subcellularLocation>
        <location evidence="1">Membrane</location>
        <topology evidence="1">Multi-pass membrane protein</topology>
    </subcellularLocation>
</comment>
<dbReference type="AlphaFoldDB" id="A0A0G4EVQ1"/>
<dbReference type="GO" id="GO:0016020">
    <property type="term" value="C:membrane"/>
    <property type="evidence" value="ECO:0007669"/>
    <property type="project" value="UniProtKB-SubCell"/>
</dbReference>
<feature type="transmembrane region" description="Helical" evidence="6">
    <location>
        <begin position="278"/>
        <end position="306"/>
    </location>
</feature>
<evidence type="ECO:0000256" key="4">
    <source>
        <dbReference type="ARBA" id="ARBA00023136"/>
    </source>
</evidence>
<dbReference type="InParanoid" id="A0A0G4EVQ1"/>
<proteinExistence type="predicted"/>
<dbReference type="OrthoDB" id="10263369at2759"/>
<dbReference type="Pfam" id="PF02535">
    <property type="entry name" value="Zip"/>
    <property type="match status" value="2"/>
</dbReference>
<feature type="transmembrane region" description="Helical" evidence="6">
    <location>
        <begin position="39"/>
        <end position="57"/>
    </location>
</feature>
<feature type="transmembrane region" description="Helical" evidence="6">
    <location>
        <begin position="218"/>
        <end position="240"/>
    </location>
</feature>
<evidence type="ECO:0000256" key="3">
    <source>
        <dbReference type="ARBA" id="ARBA00022989"/>
    </source>
</evidence>
<evidence type="ECO:0000256" key="6">
    <source>
        <dbReference type="SAM" id="Phobius"/>
    </source>
</evidence>
<evidence type="ECO:0000256" key="5">
    <source>
        <dbReference type="SAM" id="MobiDB-lite"/>
    </source>
</evidence>
<accession>A0A0G4EVQ1</accession>
<dbReference type="STRING" id="1169540.A0A0G4EVQ1"/>
<dbReference type="PANTHER" id="PTHR11040:SF140">
    <property type="entry name" value="ZRT (ZRT), IRT- (IRT-) LIKE PROTEIN TRANSPORTER"/>
    <property type="match status" value="1"/>
</dbReference>
<evidence type="ECO:0000256" key="2">
    <source>
        <dbReference type="ARBA" id="ARBA00022692"/>
    </source>
</evidence>
<dbReference type="PANTHER" id="PTHR11040">
    <property type="entry name" value="ZINC/IRON TRANSPORTER"/>
    <property type="match status" value="1"/>
</dbReference>
<dbReference type="VEuPathDB" id="CryptoDB:Vbra_8338"/>
<feature type="transmembrane region" description="Helical" evidence="6">
    <location>
        <begin position="312"/>
        <end position="331"/>
    </location>
</feature>
<keyword evidence="8" id="KW-1185">Reference proteome</keyword>
<dbReference type="Proteomes" id="UP000041254">
    <property type="component" value="Unassembled WGS sequence"/>
</dbReference>
<keyword evidence="2 6" id="KW-0812">Transmembrane</keyword>
<feature type="transmembrane region" description="Helical" evidence="6">
    <location>
        <begin position="78"/>
        <end position="97"/>
    </location>
</feature>
<dbReference type="EMBL" id="CDMY01000325">
    <property type="protein sequence ID" value="CEM02379.1"/>
    <property type="molecule type" value="Genomic_DNA"/>
</dbReference>
<keyword evidence="4 6" id="KW-0472">Membrane</keyword>
<dbReference type="GO" id="GO:0005385">
    <property type="term" value="F:zinc ion transmembrane transporter activity"/>
    <property type="evidence" value="ECO:0007669"/>
    <property type="project" value="TreeGrafter"/>
</dbReference>
<evidence type="ECO:0000313" key="8">
    <source>
        <dbReference type="Proteomes" id="UP000041254"/>
    </source>
</evidence>
<organism evidence="7 8">
    <name type="scientific">Vitrella brassicaformis (strain CCMP3155)</name>
    <dbReference type="NCBI Taxonomy" id="1169540"/>
    <lineage>
        <taxon>Eukaryota</taxon>
        <taxon>Sar</taxon>
        <taxon>Alveolata</taxon>
        <taxon>Colpodellida</taxon>
        <taxon>Vitrellaceae</taxon>
        <taxon>Vitrella</taxon>
    </lineage>
</organism>